<reference evidence="1 2" key="1">
    <citation type="submission" date="2021-06" db="EMBL/GenBank/DDBJ databases">
        <title>Caerostris extrusa draft genome.</title>
        <authorList>
            <person name="Kono N."/>
            <person name="Arakawa K."/>
        </authorList>
    </citation>
    <scope>NUCLEOTIDE SEQUENCE [LARGE SCALE GENOMIC DNA]</scope>
</reference>
<proteinExistence type="predicted"/>
<organism evidence="1 2">
    <name type="scientific">Caerostris extrusa</name>
    <name type="common">Bark spider</name>
    <name type="synonym">Caerostris bankana</name>
    <dbReference type="NCBI Taxonomy" id="172846"/>
    <lineage>
        <taxon>Eukaryota</taxon>
        <taxon>Metazoa</taxon>
        <taxon>Ecdysozoa</taxon>
        <taxon>Arthropoda</taxon>
        <taxon>Chelicerata</taxon>
        <taxon>Arachnida</taxon>
        <taxon>Araneae</taxon>
        <taxon>Araneomorphae</taxon>
        <taxon>Entelegynae</taxon>
        <taxon>Araneoidea</taxon>
        <taxon>Araneidae</taxon>
        <taxon>Caerostris</taxon>
    </lineage>
</organism>
<name>A0AAV4WH93_CAEEX</name>
<evidence type="ECO:0000313" key="2">
    <source>
        <dbReference type="Proteomes" id="UP001054945"/>
    </source>
</evidence>
<dbReference type="Proteomes" id="UP001054945">
    <property type="component" value="Unassembled WGS sequence"/>
</dbReference>
<evidence type="ECO:0000313" key="1">
    <source>
        <dbReference type="EMBL" id="GIY81194.1"/>
    </source>
</evidence>
<dbReference type="AlphaFoldDB" id="A0AAV4WH93"/>
<dbReference type="EMBL" id="BPLR01016094">
    <property type="protein sequence ID" value="GIY81194.1"/>
    <property type="molecule type" value="Genomic_DNA"/>
</dbReference>
<comment type="caution">
    <text evidence="1">The sequence shown here is derived from an EMBL/GenBank/DDBJ whole genome shotgun (WGS) entry which is preliminary data.</text>
</comment>
<gene>
    <name evidence="1" type="ORF">CEXT_801911</name>
</gene>
<sequence>MTTNDKNYGEVTDSSDYIHHINPLSNPLRLKIQATYPIHTTAISCPSLALPSRSFSQRDFQINWSGELNYGRKSWLHTKGRLRKCFIGSPRRRTTAFISHF</sequence>
<protein>
    <submittedName>
        <fullName evidence="1">Uncharacterized protein</fullName>
    </submittedName>
</protein>
<accession>A0AAV4WH93</accession>
<keyword evidence="2" id="KW-1185">Reference proteome</keyword>